<evidence type="ECO:0000256" key="1">
    <source>
        <dbReference type="SAM" id="MobiDB-lite"/>
    </source>
</evidence>
<feature type="compositionally biased region" description="Polar residues" evidence="1">
    <location>
        <begin position="582"/>
        <end position="601"/>
    </location>
</feature>
<dbReference type="Proteomes" id="UP001159363">
    <property type="component" value="Chromosome 4"/>
</dbReference>
<feature type="compositionally biased region" description="Polar residues" evidence="1">
    <location>
        <begin position="1083"/>
        <end position="1096"/>
    </location>
</feature>
<feature type="chain" id="PRO_5046616938" evidence="2">
    <location>
        <begin position="20"/>
        <end position="1364"/>
    </location>
</feature>
<feature type="compositionally biased region" description="Polar residues" evidence="1">
    <location>
        <begin position="359"/>
        <end position="394"/>
    </location>
</feature>
<feature type="region of interest" description="Disordered" evidence="1">
    <location>
        <begin position="727"/>
        <end position="770"/>
    </location>
</feature>
<feature type="compositionally biased region" description="Low complexity" evidence="1">
    <location>
        <begin position="567"/>
        <end position="581"/>
    </location>
</feature>
<evidence type="ECO:0000313" key="4">
    <source>
        <dbReference type="Proteomes" id="UP001159363"/>
    </source>
</evidence>
<feature type="compositionally biased region" description="Low complexity" evidence="1">
    <location>
        <begin position="739"/>
        <end position="748"/>
    </location>
</feature>
<evidence type="ECO:0000313" key="3">
    <source>
        <dbReference type="EMBL" id="KAJ8883578.1"/>
    </source>
</evidence>
<feature type="compositionally biased region" description="Polar residues" evidence="1">
    <location>
        <begin position="749"/>
        <end position="759"/>
    </location>
</feature>
<feature type="signal peptide" evidence="2">
    <location>
        <begin position="1"/>
        <end position="19"/>
    </location>
</feature>
<feature type="region of interest" description="Disordered" evidence="1">
    <location>
        <begin position="351"/>
        <end position="399"/>
    </location>
</feature>
<reference evidence="3 4" key="1">
    <citation type="submission" date="2023-02" db="EMBL/GenBank/DDBJ databases">
        <title>LHISI_Scaffold_Assembly.</title>
        <authorList>
            <person name="Stuart O.P."/>
            <person name="Cleave R."/>
            <person name="Magrath M.J.L."/>
            <person name="Mikheyev A.S."/>
        </authorList>
    </citation>
    <scope>NUCLEOTIDE SEQUENCE [LARGE SCALE GENOMIC DNA]</scope>
    <source>
        <strain evidence="3">Daus_M_001</strain>
        <tissue evidence="3">Leg muscle</tissue>
    </source>
</reference>
<keyword evidence="2" id="KW-0732">Signal</keyword>
<feature type="region of interest" description="Disordered" evidence="1">
    <location>
        <begin position="493"/>
        <end position="519"/>
    </location>
</feature>
<feature type="region of interest" description="Disordered" evidence="1">
    <location>
        <begin position="175"/>
        <end position="226"/>
    </location>
</feature>
<feature type="region of interest" description="Disordered" evidence="1">
    <location>
        <begin position="249"/>
        <end position="271"/>
    </location>
</feature>
<feature type="compositionally biased region" description="Low complexity" evidence="1">
    <location>
        <begin position="262"/>
        <end position="271"/>
    </location>
</feature>
<gene>
    <name evidence="3" type="ORF">PR048_015422</name>
</gene>
<sequence length="1364" mass="150873">MSGFSLKIMYCAWLHQVEASELVMTCTVDMVNCDLNEDSDHAEMEVLFLLLRQVRRCYLNHLQKVLVKNYQSSLGEAANPHFSVDDVQRCAADMEQQAMHKCVVVVLYQRAMAKMITDIKKDTRKQKVYRNLRKFAPCRSENATQTDCIRDVKPVAVQTSSSLVEDCLPSSTEAAIHCRQQETDSQDASIKEERTSPPVLQQTPPPSPPALDEIPLPGTGPPQKCIAPQACAQDTTQCQVPLSTDVPTQTQSFEVHPPSSPLPSSLDTYSQQQTSSCLSSSLVISQQQSETLSNTNHSSIKTFPASNQLHPQLQHGSQHVSSLSGQSYLQLASQKIVSKLQQASQQQLSSLSGQSELQHTSQQNVSLQLQHANQQQHSSLSEQTRLQNTSQQNVSLQLQQASRSLSGQSQLQHTSPQQLLSSCGQSQLQIASQQQPSSLSGQSQLQIASQKQPSSSSAQVQLQHASQQQLSSLSGQSQLQNASQLNVSQLQNASQQQLSSSSGQSQLQHTNQQNVSLQLQHASQQQLSSLSGQSQLQHISPQQLSSSCGQSQLQIANQQQLSSLNAQVQLQHTSQQQHSSLNGQSQLQHTNPQQLPSLSEKSQLQHISQQQLSSFSGQSHLQYASPQKLSSLSGQLQLEHANQQHVSASGGQSQMQHASQEQILPLNRHSQEQYAIKQKPESLSSQQILQQTNLSKLEALDGQEQLQNVIQRKMESLSSRPQMLHEREQFSVSHKSHQHQASVQHVQVCRQSQSKTSRQPVKASSKVQLQSTSEKERQALALKHLQAAYEKWLQTASEQQRLIITQQQTQSSGQVLQSASQQKLQSWCLRRLRTAYQVWSQECNMDSLGKLQTAYVQWLDAATSRQPESLCSTISSDSSDVPKGSQLQMWPPCSLTRSSRPQQPVQPCVRPSQATVPVEGSSMLESQQIQVIDHQESGMMDWQFPSSEPGECGHATVANVAGSDAGPILQNAGLVQRYDQQGSRGVVQVEASPIPVVLSHNSGLQHKVHYHQQPCNPNNIEIIPVSEETLVKIEAEEDSVSEIPCSPLQTHSNTNPASLYCKESSSGVTLLSKKNDLDGVESKGNSNHNISKSEPVTTEKPVESDDDTQGSGPSPAFSSTDSETRSSTSSLESSESGRETSAGKEAANSVNEVCEEESMQPDVCIEVDDDFQTKLLLRELLSGGNTPTEELIEGTEIPYDAIVSGLEKLSSENVRKRKSETDLALPEKRLSTAVMDVDCKPGKEKMDNEESDNPGTGFWLQERLSQEKALVQRWRKLDCNVLRKARRKQRCIRLFGWDEDLVLTERELNICKGRIIPWIVRELKPYYRQGRVVSRPVFKSVARHTANRLVSQNCYPGECLLSSA</sequence>
<protein>
    <submittedName>
        <fullName evidence="3">Uncharacterized protein</fullName>
    </submittedName>
</protein>
<name>A0ABQ9HGW9_9NEOP</name>
<evidence type="ECO:0000256" key="2">
    <source>
        <dbReference type="SAM" id="SignalP"/>
    </source>
</evidence>
<feature type="compositionally biased region" description="Low complexity" evidence="1">
    <location>
        <begin position="1118"/>
        <end position="1134"/>
    </location>
</feature>
<feature type="compositionally biased region" description="Low complexity" evidence="1">
    <location>
        <begin position="493"/>
        <end position="508"/>
    </location>
</feature>
<accession>A0ABQ9HGW9</accession>
<organism evidence="3 4">
    <name type="scientific">Dryococelus australis</name>
    <dbReference type="NCBI Taxonomy" id="614101"/>
    <lineage>
        <taxon>Eukaryota</taxon>
        <taxon>Metazoa</taxon>
        <taxon>Ecdysozoa</taxon>
        <taxon>Arthropoda</taxon>
        <taxon>Hexapoda</taxon>
        <taxon>Insecta</taxon>
        <taxon>Pterygota</taxon>
        <taxon>Neoptera</taxon>
        <taxon>Polyneoptera</taxon>
        <taxon>Phasmatodea</taxon>
        <taxon>Verophasmatodea</taxon>
        <taxon>Anareolatae</taxon>
        <taxon>Phasmatidae</taxon>
        <taxon>Eurycanthinae</taxon>
        <taxon>Dryococelus</taxon>
    </lineage>
</organism>
<proteinExistence type="predicted"/>
<feature type="region of interest" description="Disordered" evidence="1">
    <location>
        <begin position="1076"/>
        <end position="1155"/>
    </location>
</feature>
<comment type="caution">
    <text evidence="3">The sequence shown here is derived from an EMBL/GenBank/DDBJ whole genome shotgun (WGS) entry which is preliminary data.</text>
</comment>
<keyword evidence="4" id="KW-1185">Reference proteome</keyword>
<dbReference type="EMBL" id="JARBHB010000005">
    <property type="protein sequence ID" value="KAJ8883578.1"/>
    <property type="molecule type" value="Genomic_DNA"/>
</dbReference>
<feature type="region of interest" description="Disordered" evidence="1">
    <location>
        <begin position="640"/>
        <end position="660"/>
    </location>
</feature>
<feature type="region of interest" description="Disordered" evidence="1">
    <location>
        <begin position="440"/>
        <end position="463"/>
    </location>
</feature>
<feature type="region of interest" description="Disordered" evidence="1">
    <location>
        <begin position="567"/>
        <end position="603"/>
    </location>
</feature>